<feature type="repeat" description="PPR" evidence="3">
    <location>
        <begin position="130"/>
        <end position="164"/>
    </location>
</feature>
<feature type="repeat" description="PPR" evidence="3">
    <location>
        <begin position="579"/>
        <end position="613"/>
    </location>
</feature>
<keyword evidence="2" id="KW-0677">Repeat</keyword>
<accession>A0A2P5XJA5</accession>
<organism evidence="4 5">
    <name type="scientific">Gossypium barbadense</name>
    <name type="common">Sea Island cotton</name>
    <name type="synonym">Hibiscus barbadensis</name>
    <dbReference type="NCBI Taxonomy" id="3634"/>
    <lineage>
        <taxon>Eukaryota</taxon>
        <taxon>Viridiplantae</taxon>
        <taxon>Streptophyta</taxon>
        <taxon>Embryophyta</taxon>
        <taxon>Tracheophyta</taxon>
        <taxon>Spermatophyta</taxon>
        <taxon>Magnoliopsida</taxon>
        <taxon>eudicotyledons</taxon>
        <taxon>Gunneridae</taxon>
        <taxon>Pentapetalae</taxon>
        <taxon>rosids</taxon>
        <taxon>malvids</taxon>
        <taxon>Malvales</taxon>
        <taxon>Malvaceae</taxon>
        <taxon>Malvoideae</taxon>
        <taxon>Gossypium</taxon>
    </lineage>
</organism>
<dbReference type="Pfam" id="PF13812">
    <property type="entry name" value="PPR_3"/>
    <property type="match status" value="1"/>
</dbReference>
<gene>
    <name evidence="4" type="ORF">GOBAR_AA17251</name>
</gene>
<evidence type="ECO:0008006" key="6">
    <source>
        <dbReference type="Google" id="ProtNLM"/>
    </source>
</evidence>
<dbReference type="Proteomes" id="UP000239757">
    <property type="component" value="Unassembled WGS sequence"/>
</dbReference>
<feature type="repeat" description="PPR" evidence="3">
    <location>
        <begin position="336"/>
        <end position="366"/>
    </location>
</feature>
<dbReference type="SUPFAM" id="SSF81901">
    <property type="entry name" value="HCP-like"/>
    <property type="match status" value="1"/>
</dbReference>
<feature type="repeat" description="PPR" evidence="3">
    <location>
        <begin position="475"/>
        <end position="509"/>
    </location>
</feature>
<feature type="repeat" description="PPR" evidence="3">
    <location>
        <begin position="405"/>
        <end position="439"/>
    </location>
</feature>
<dbReference type="EMBL" id="KZ664754">
    <property type="protein sequence ID" value="PPS03411.1"/>
    <property type="molecule type" value="Genomic_DNA"/>
</dbReference>
<dbReference type="Pfam" id="PF01535">
    <property type="entry name" value="PPR"/>
    <property type="match status" value="2"/>
</dbReference>
<feature type="repeat" description="PPR" evidence="3">
    <location>
        <begin position="370"/>
        <end position="404"/>
    </location>
</feature>
<dbReference type="NCBIfam" id="TIGR00756">
    <property type="entry name" value="PPR"/>
    <property type="match status" value="10"/>
</dbReference>
<dbReference type="Pfam" id="PF12854">
    <property type="entry name" value="PPR_1"/>
    <property type="match status" value="1"/>
</dbReference>
<dbReference type="Pfam" id="PF13041">
    <property type="entry name" value="PPR_2"/>
    <property type="match status" value="3"/>
</dbReference>
<dbReference type="PANTHER" id="PTHR47447:SF17">
    <property type="entry name" value="OS12G0638900 PROTEIN"/>
    <property type="match status" value="1"/>
</dbReference>
<feature type="repeat" description="PPR" evidence="3">
    <location>
        <begin position="544"/>
        <end position="578"/>
    </location>
</feature>
<dbReference type="InterPro" id="IPR002885">
    <property type="entry name" value="PPR_rpt"/>
</dbReference>
<evidence type="ECO:0000313" key="4">
    <source>
        <dbReference type="EMBL" id="PPS03411.1"/>
    </source>
</evidence>
<dbReference type="PANTHER" id="PTHR47447">
    <property type="entry name" value="OS03G0856100 PROTEIN"/>
    <property type="match status" value="1"/>
</dbReference>
<comment type="similarity">
    <text evidence="1">Belongs to the PPR family. P subfamily.</text>
</comment>
<feature type="repeat" description="PPR" evidence="3">
    <location>
        <begin position="510"/>
        <end position="540"/>
    </location>
</feature>
<dbReference type="OrthoDB" id="185373at2759"/>
<dbReference type="Gene3D" id="1.25.40.10">
    <property type="entry name" value="Tetratricopeptide repeat domain"/>
    <property type="match status" value="5"/>
</dbReference>
<protein>
    <recommendedName>
        <fullName evidence="6">Pentacotripeptide-repeat region of PRORP domain-containing protein</fullName>
    </recommendedName>
</protein>
<sequence>MKMVKVYNSREMLGCITLVRRYCSSEPTRDVSVTSKKVCKIMMSSSPVVLDTALDQSGLRVSPEVAEDVLKRFENAGMLAYRFFEWAEKQRNYMHTVRAYHTMIGSLAKIRQYQIMWNLVNAMKNKSMLNVETFCIIMRKYARVQKVDEAVYAFNVMEKYGVPPNLAAFNALLSTLFYTSREMLGWITLVRRYCSSEPTRDVSVTSKKVCKIMMSSSPVVLDTALDQSGLRVSPEVAEDVLKRFENAGMLAYRFFEWTEKQRNYMHTVRAYHTMIGSLAKIRQYQIMWNLANAMKNKSMLNVETFCIIMRKYARVQKVDEAVYAFNVMEKYGVPPNLAAFNALLSTLCKTKNVRKAQEIFDKMKDHFVPDSKTYSILIEGWGRAPNLPKAREIYREMVDMGCDPDIVTYGIMVDVLCKAGRVDEAIGIVREMDSNGCRPTSFIYSVLVHTYGIENRIEDAVDAFLEMERNGIKADVVVYNALISAFCKVNKLKNVYRVLNEMDSKGVAPNARTCNIILNSLIGRGETDEAFKVFRRMIKECEPDADTYTIMIKMFCERDELDMAFKVWKYMKLKQFIPSMHTFSVLINGLCEKGNAAKACILLEEMLEKGIQPSGPTFGRLKQLLIKEGREDVLKFLQEKMNLLIKEPLCD</sequence>
<evidence type="ECO:0000256" key="2">
    <source>
        <dbReference type="ARBA" id="ARBA00022737"/>
    </source>
</evidence>
<name>A0A2P5XJA5_GOSBA</name>
<dbReference type="AlphaFoldDB" id="A0A2P5XJA5"/>
<proteinExistence type="inferred from homology"/>
<evidence type="ECO:0000313" key="5">
    <source>
        <dbReference type="Proteomes" id="UP000239757"/>
    </source>
</evidence>
<dbReference type="InterPro" id="IPR011990">
    <property type="entry name" value="TPR-like_helical_dom_sf"/>
</dbReference>
<evidence type="ECO:0000256" key="3">
    <source>
        <dbReference type="PROSITE-ProRule" id="PRU00708"/>
    </source>
</evidence>
<dbReference type="PROSITE" id="PS51375">
    <property type="entry name" value="PPR"/>
    <property type="match status" value="10"/>
</dbReference>
<feature type="repeat" description="PPR" evidence="3">
    <location>
        <begin position="301"/>
        <end position="335"/>
    </location>
</feature>
<evidence type="ECO:0000256" key="1">
    <source>
        <dbReference type="ARBA" id="ARBA00007626"/>
    </source>
</evidence>
<feature type="repeat" description="PPR" evidence="3">
    <location>
        <begin position="440"/>
        <end position="474"/>
    </location>
</feature>
<reference evidence="4 5" key="1">
    <citation type="submission" date="2015-01" db="EMBL/GenBank/DDBJ databases">
        <title>Genome of allotetraploid Gossypium barbadense reveals genomic plasticity and fiber elongation in cotton evolution.</title>
        <authorList>
            <person name="Chen X."/>
            <person name="Liu X."/>
            <person name="Zhao B."/>
            <person name="Zheng H."/>
            <person name="Hu Y."/>
            <person name="Lu G."/>
            <person name="Yang C."/>
            <person name="Chen J."/>
            <person name="Shan C."/>
            <person name="Zhang L."/>
            <person name="Zhou Y."/>
            <person name="Wang L."/>
            <person name="Guo W."/>
            <person name="Bai Y."/>
            <person name="Ruan J."/>
            <person name="Shangguan X."/>
            <person name="Mao Y."/>
            <person name="Jiang J."/>
            <person name="Zhu Y."/>
            <person name="Lei J."/>
            <person name="Kang H."/>
            <person name="Chen S."/>
            <person name="He X."/>
            <person name="Wang R."/>
            <person name="Wang Y."/>
            <person name="Chen J."/>
            <person name="Wang L."/>
            <person name="Yu S."/>
            <person name="Wang B."/>
            <person name="Wei J."/>
            <person name="Song S."/>
            <person name="Lu X."/>
            <person name="Gao Z."/>
            <person name="Gu W."/>
            <person name="Deng X."/>
            <person name="Ma D."/>
            <person name="Wang S."/>
            <person name="Liang W."/>
            <person name="Fang L."/>
            <person name="Cai C."/>
            <person name="Zhu X."/>
            <person name="Zhou B."/>
            <person name="Zhang Y."/>
            <person name="Chen Z."/>
            <person name="Xu S."/>
            <person name="Zhu R."/>
            <person name="Wang S."/>
            <person name="Zhang T."/>
            <person name="Zhao G."/>
        </authorList>
    </citation>
    <scope>NUCLEOTIDE SEQUENCE [LARGE SCALE GENOMIC DNA]</scope>
    <source>
        <strain evidence="5">cv. Xinhai21</strain>
        <tissue evidence="4">Leaf</tissue>
    </source>
</reference>